<reference evidence="2 3" key="1">
    <citation type="submission" date="2019-01" db="EMBL/GenBank/DDBJ databases">
        <title>Draft genomes of a novel of Aminipila strains.</title>
        <authorList>
            <person name="Ma S."/>
        </authorList>
    </citation>
    <scope>NUCLEOTIDE SEQUENCE [LARGE SCALE GENOMIC DNA]</scope>
    <source>
        <strain evidence="3">JN-39</strain>
    </source>
</reference>
<sequence length="66" mass="7667">MGINYKRLWKLLIDKDMTKTELRKQTEIASSTLSKMSRNEYVSLEVLVRICCALNCELSDIAEIEK</sequence>
<proteinExistence type="predicted"/>
<dbReference type="AlphaFoldDB" id="A0A410PTS0"/>
<dbReference type="CDD" id="cd00093">
    <property type="entry name" value="HTH_XRE"/>
    <property type="match status" value="1"/>
</dbReference>
<dbReference type="GO" id="GO:0003677">
    <property type="term" value="F:DNA binding"/>
    <property type="evidence" value="ECO:0007669"/>
    <property type="project" value="InterPro"/>
</dbReference>
<accession>A0A410PTS0</accession>
<dbReference type="PROSITE" id="PS50943">
    <property type="entry name" value="HTH_CROC1"/>
    <property type="match status" value="1"/>
</dbReference>
<evidence type="ECO:0000313" key="3">
    <source>
        <dbReference type="Proteomes" id="UP000287601"/>
    </source>
</evidence>
<dbReference type="EMBL" id="CP035281">
    <property type="protein sequence ID" value="QAT42309.1"/>
    <property type="molecule type" value="Genomic_DNA"/>
</dbReference>
<feature type="domain" description="HTH cro/C1-type" evidence="1">
    <location>
        <begin position="8"/>
        <end position="61"/>
    </location>
</feature>
<dbReference type="InterPro" id="IPR010982">
    <property type="entry name" value="Lambda_DNA-bd_dom_sf"/>
</dbReference>
<dbReference type="SUPFAM" id="SSF47413">
    <property type="entry name" value="lambda repressor-like DNA-binding domains"/>
    <property type="match status" value="1"/>
</dbReference>
<evidence type="ECO:0000313" key="2">
    <source>
        <dbReference type="EMBL" id="QAT42309.1"/>
    </source>
</evidence>
<dbReference type="RefSeq" id="WP_128744959.1">
    <property type="nucleotide sequence ID" value="NZ_CP035281.1"/>
</dbReference>
<dbReference type="InterPro" id="IPR001387">
    <property type="entry name" value="Cro/C1-type_HTH"/>
</dbReference>
<protein>
    <submittedName>
        <fullName evidence="2">XRE family transcriptional regulator</fullName>
    </submittedName>
</protein>
<evidence type="ECO:0000259" key="1">
    <source>
        <dbReference type="PROSITE" id="PS50943"/>
    </source>
</evidence>
<name>A0A410PTS0_9FIRM</name>
<dbReference type="KEGG" id="amij:EQM06_03165"/>
<dbReference type="Gene3D" id="1.10.260.40">
    <property type="entry name" value="lambda repressor-like DNA-binding domains"/>
    <property type="match status" value="1"/>
</dbReference>
<dbReference type="OrthoDB" id="9804186at2"/>
<gene>
    <name evidence="2" type="ORF">EQM06_03165</name>
</gene>
<dbReference type="Proteomes" id="UP000287601">
    <property type="component" value="Chromosome"/>
</dbReference>
<keyword evidence="3" id="KW-1185">Reference proteome</keyword>
<organism evidence="2 3">
    <name type="scientific">Aminipila luticellarii</name>
    <dbReference type="NCBI Taxonomy" id="2507160"/>
    <lineage>
        <taxon>Bacteria</taxon>
        <taxon>Bacillati</taxon>
        <taxon>Bacillota</taxon>
        <taxon>Clostridia</taxon>
        <taxon>Peptostreptococcales</taxon>
        <taxon>Anaerovoracaceae</taxon>
        <taxon>Aminipila</taxon>
    </lineage>
</organism>
<dbReference type="Pfam" id="PF13443">
    <property type="entry name" value="HTH_26"/>
    <property type="match status" value="1"/>
</dbReference>